<feature type="compositionally biased region" description="Low complexity" evidence="1">
    <location>
        <begin position="134"/>
        <end position="153"/>
    </location>
</feature>
<evidence type="ECO:0000256" key="1">
    <source>
        <dbReference type="SAM" id="MobiDB-lite"/>
    </source>
</evidence>
<feature type="region of interest" description="Disordered" evidence="1">
    <location>
        <begin position="406"/>
        <end position="547"/>
    </location>
</feature>
<dbReference type="InParanoid" id="A0A409W746"/>
<evidence type="ECO:0000313" key="2">
    <source>
        <dbReference type="EMBL" id="PPQ74183.1"/>
    </source>
</evidence>
<name>A0A409W746_9AGAR</name>
<reference evidence="2 3" key="1">
    <citation type="journal article" date="2018" name="Evol. Lett.">
        <title>Horizontal gene cluster transfer increased hallucinogenic mushroom diversity.</title>
        <authorList>
            <person name="Reynolds H.T."/>
            <person name="Vijayakumar V."/>
            <person name="Gluck-Thaler E."/>
            <person name="Korotkin H.B."/>
            <person name="Matheny P.B."/>
            <person name="Slot J.C."/>
        </authorList>
    </citation>
    <scope>NUCLEOTIDE SEQUENCE [LARGE SCALE GENOMIC DNA]</scope>
    <source>
        <strain evidence="2 3">2629</strain>
    </source>
</reference>
<evidence type="ECO:0000313" key="3">
    <source>
        <dbReference type="Proteomes" id="UP000284842"/>
    </source>
</evidence>
<feature type="region of interest" description="Disordered" evidence="1">
    <location>
        <begin position="53"/>
        <end position="161"/>
    </location>
</feature>
<comment type="caution">
    <text evidence="2">The sequence shown here is derived from an EMBL/GenBank/DDBJ whole genome shotgun (WGS) entry which is preliminary data.</text>
</comment>
<protein>
    <submittedName>
        <fullName evidence="2">Uncharacterized protein</fullName>
    </submittedName>
</protein>
<feature type="compositionally biased region" description="Low complexity" evidence="1">
    <location>
        <begin position="442"/>
        <end position="452"/>
    </location>
</feature>
<sequence length="604" mass="63747">MSIDSPYIGINNNAGIDLNMDLLPGNGQAPSSSSANAFPVAVQAPSYLLNAQLAQARQQQSQSHPQFSRYEMSQPRYPNSSASNSTNNSRRGSVDVYTDGSSDAGHGSGASGRASVDRLFDSYHVSGSLPDRPSTASTTSSSSAASEQSSQHSDPFPTFAALERGGFDDRAEFSSSFGLMSLDDPDVTAGIATDGRPFFSHPDQAHNKIHLENGGDMTTPMPAVPGKRDSASMIQFPSGLPDFGSDKEGESKEDLREVWKQYMRTPLSGPDVATPGPGLGLPAGGTPRRQRVSSLPSVRTPSVHDSYAMQGLGGMLPPPNLPFPVGGAPLQQYSQHQQMYLAHNLKGKPVHASGLRTTLQGVPVNAAGGPQTDRDRKEDLKSYEAAVLARQTPLNLNLNLHKRARARGTSTSTTGSGHGASSGQQNRVSFAADVQTHDRDSSSPSNISRSPSAGGESESPRPHSGSGSSDQVEFPSMNSYGDVGDIDSPTGNSARPNFKRLPSQTLGPASAKRAYLGHDRDDEEGTGIPISATNSSNTTTQAPQDQYQSNAANPAAFAMMSHPDRVMVSLAERRRRRMSAPAPSNGLFPPPGTLRLDSVNPSGP</sequence>
<feature type="region of interest" description="Disordered" evidence="1">
    <location>
        <begin position="359"/>
        <end position="380"/>
    </location>
</feature>
<dbReference type="EMBL" id="NHTK01005770">
    <property type="protein sequence ID" value="PPQ74183.1"/>
    <property type="molecule type" value="Genomic_DNA"/>
</dbReference>
<dbReference type="OrthoDB" id="6365676at2759"/>
<keyword evidence="3" id="KW-1185">Reference proteome</keyword>
<dbReference type="AlphaFoldDB" id="A0A409W746"/>
<proteinExistence type="predicted"/>
<dbReference type="Proteomes" id="UP000284842">
    <property type="component" value="Unassembled WGS sequence"/>
</dbReference>
<feature type="region of interest" description="Disordered" evidence="1">
    <location>
        <begin position="574"/>
        <end position="604"/>
    </location>
</feature>
<feature type="compositionally biased region" description="Low complexity" evidence="1">
    <location>
        <begin position="53"/>
        <end position="68"/>
    </location>
</feature>
<feature type="compositionally biased region" description="Low complexity" evidence="1">
    <location>
        <begin position="528"/>
        <end position="544"/>
    </location>
</feature>
<accession>A0A409W746</accession>
<dbReference type="STRING" id="181874.A0A409W746"/>
<feature type="compositionally biased region" description="Low complexity" evidence="1">
    <location>
        <begin position="79"/>
        <end position="89"/>
    </location>
</feature>
<feature type="region of interest" description="Disordered" evidence="1">
    <location>
        <begin position="282"/>
        <end position="302"/>
    </location>
</feature>
<feature type="compositionally biased region" description="Polar residues" evidence="1">
    <location>
        <begin position="465"/>
        <end position="479"/>
    </location>
</feature>
<organism evidence="2 3">
    <name type="scientific">Panaeolus cyanescens</name>
    <dbReference type="NCBI Taxonomy" id="181874"/>
    <lineage>
        <taxon>Eukaryota</taxon>
        <taxon>Fungi</taxon>
        <taxon>Dikarya</taxon>
        <taxon>Basidiomycota</taxon>
        <taxon>Agaricomycotina</taxon>
        <taxon>Agaricomycetes</taxon>
        <taxon>Agaricomycetidae</taxon>
        <taxon>Agaricales</taxon>
        <taxon>Agaricineae</taxon>
        <taxon>Galeropsidaceae</taxon>
        <taxon>Panaeolus</taxon>
    </lineage>
</organism>
<feature type="compositionally biased region" description="Low complexity" evidence="1">
    <location>
        <begin position="407"/>
        <end position="423"/>
    </location>
</feature>
<gene>
    <name evidence="2" type="ORF">CVT24_012734</name>
</gene>